<sequence length="155" mass="18415">MRYVLRHKRNRRRVLENYQRELTTVEVDGDLYYAYINDQNQVEAGCVEHPSWHMILAEGKARSHYGRLCLGEERGALFLLYDCFESMQNRYLLGVLYFFPTRQEKIICTSSHGKLHYAAFGLDKKQYLCVSARDARGEEVIRLFRREKRDFVPVL</sequence>
<evidence type="ECO:0000313" key="2">
    <source>
        <dbReference type="Proteomes" id="UP000823912"/>
    </source>
</evidence>
<protein>
    <submittedName>
        <fullName evidence="1">Uncharacterized protein</fullName>
    </submittedName>
</protein>
<proteinExistence type="predicted"/>
<reference evidence="1" key="1">
    <citation type="submission" date="2020-10" db="EMBL/GenBank/DDBJ databases">
        <authorList>
            <person name="Gilroy R."/>
        </authorList>
    </citation>
    <scope>NUCLEOTIDE SEQUENCE</scope>
    <source>
        <strain evidence="1">ChiSjej5B23-6657</strain>
    </source>
</reference>
<reference evidence="1" key="2">
    <citation type="journal article" date="2021" name="PeerJ">
        <title>Extensive microbial diversity within the chicken gut microbiome revealed by metagenomics and culture.</title>
        <authorList>
            <person name="Gilroy R."/>
            <person name="Ravi A."/>
            <person name="Getino M."/>
            <person name="Pursley I."/>
            <person name="Horton D.L."/>
            <person name="Alikhan N.F."/>
            <person name="Baker D."/>
            <person name="Gharbi K."/>
            <person name="Hall N."/>
            <person name="Watson M."/>
            <person name="Adriaenssens E.M."/>
            <person name="Foster-Nyarko E."/>
            <person name="Jarju S."/>
            <person name="Secka A."/>
            <person name="Antonio M."/>
            <person name="Oren A."/>
            <person name="Chaudhuri R.R."/>
            <person name="La Ragione R."/>
            <person name="Hildebrand F."/>
            <person name="Pallen M.J."/>
        </authorList>
    </citation>
    <scope>NUCLEOTIDE SEQUENCE</scope>
    <source>
        <strain evidence="1">ChiSjej5B23-6657</strain>
    </source>
</reference>
<dbReference type="AlphaFoldDB" id="A0A9D1EA90"/>
<gene>
    <name evidence="1" type="ORF">IAA55_06115</name>
</gene>
<name>A0A9D1EA90_9FIRM</name>
<organism evidence="1 2">
    <name type="scientific">Candidatus Pullilachnospira gallistercoris</name>
    <dbReference type="NCBI Taxonomy" id="2840911"/>
    <lineage>
        <taxon>Bacteria</taxon>
        <taxon>Bacillati</taxon>
        <taxon>Bacillota</taxon>
        <taxon>Clostridia</taxon>
        <taxon>Lachnospirales</taxon>
        <taxon>Lachnospiraceae</taxon>
        <taxon>Lachnospiraceae incertae sedis</taxon>
        <taxon>Candidatus Pullilachnospira</taxon>
    </lineage>
</organism>
<dbReference type="EMBL" id="DVHM01000098">
    <property type="protein sequence ID" value="HIR70836.1"/>
    <property type="molecule type" value="Genomic_DNA"/>
</dbReference>
<accession>A0A9D1EA90</accession>
<dbReference type="Proteomes" id="UP000823912">
    <property type="component" value="Unassembled WGS sequence"/>
</dbReference>
<comment type="caution">
    <text evidence="1">The sequence shown here is derived from an EMBL/GenBank/DDBJ whole genome shotgun (WGS) entry which is preliminary data.</text>
</comment>
<evidence type="ECO:0000313" key="1">
    <source>
        <dbReference type="EMBL" id="HIR70836.1"/>
    </source>
</evidence>